<evidence type="ECO:0008006" key="3">
    <source>
        <dbReference type="Google" id="ProtNLM"/>
    </source>
</evidence>
<dbReference type="GO" id="GO:0004867">
    <property type="term" value="F:serine-type endopeptidase inhibitor activity"/>
    <property type="evidence" value="ECO:0007669"/>
    <property type="project" value="InterPro"/>
</dbReference>
<dbReference type="EMBL" id="MU157928">
    <property type="protein sequence ID" value="KAF9522981.1"/>
    <property type="molecule type" value="Genomic_DNA"/>
</dbReference>
<evidence type="ECO:0000313" key="1">
    <source>
        <dbReference type="EMBL" id="KAF9522981.1"/>
    </source>
</evidence>
<dbReference type="AlphaFoldDB" id="A0A9P6E5M1"/>
<dbReference type="OrthoDB" id="3439489at2759"/>
<accession>A0A9P6E5M1</accession>
<evidence type="ECO:0000313" key="2">
    <source>
        <dbReference type="Proteomes" id="UP000807306"/>
    </source>
</evidence>
<sequence>MAPLPNGRYIIRSVGARKFVGRSPREDYSLLPKRVILLPDGVQAPFFEFQSTDRGTKILAGGNSTAEIDRNLFAVLLPEPPAEDWKIQAIPQSGKNRYIITKSNGYEGWIVGDDSPEAQIAIRPLIIGPSEPPFYPPNEVWEIVPYN</sequence>
<comment type="caution">
    <text evidence="1">The sequence shown here is derived from an EMBL/GenBank/DDBJ whole genome shotgun (WGS) entry which is preliminary data.</text>
</comment>
<dbReference type="Pfam" id="PF16850">
    <property type="entry name" value="Inhibitor_I66"/>
    <property type="match status" value="1"/>
</dbReference>
<dbReference type="Gene3D" id="2.80.10.50">
    <property type="match status" value="1"/>
</dbReference>
<gene>
    <name evidence="1" type="ORF">CPB83DRAFT_863648</name>
</gene>
<dbReference type="Proteomes" id="UP000807306">
    <property type="component" value="Unassembled WGS sequence"/>
</dbReference>
<dbReference type="CDD" id="cd23428">
    <property type="entry name" value="beta-trefoil_Ricin_SPI"/>
    <property type="match status" value="1"/>
</dbReference>
<name>A0A9P6E5M1_9AGAR</name>
<organism evidence="1 2">
    <name type="scientific">Crepidotus variabilis</name>
    <dbReference type="NCBI Taxonomy" id="179855"/>
    <lineage>
        <taxon>Eukaryota</taxon>
        <taxon>Fungi</taxon>
        <taxon>Dikarya</taxon>
        <taxon>Basidiomycota</taxon>
        <taxon>Agaricomycotina</taxon>
        <taxon>Agaricomycetes</taxon>
        <taxon>Agaricomycetidae</taxon>
        <taxon>Agaricales</taxon>
        <taxon>Agaricineae</taxon>
        <taxon>Crepidotaceae</taxon>
        <taxon>Crepidotus</taxon>
    </lineage>
</organism>
<proteinExistence type="predicted"/>
<dbReference type="InterPro" id="IPR031755">
    <property type="entry name" value="Inhibitor_I66"/>
</dbReference>
<keyword evidence="2" id="KW-1185">Reference proteome</keyword>
<protein>
    <recommendedName>
        <fullName evidence="3">Serine protease inhibitor</fullName>
    </recommendedName>
</protein>
<reference evidence="1" key="1">
    <citation type="submission" date="2020-11" db="EMBL/GenBank/DDBJ databases">
        <authorList>
            <consortium name="DOE Joint Genome Institute"/>
            <person name="Ahrendt S."/>
            <person name="Riley R."/>
            <person name="Andreopoulos W."/>
            <person name="Labutti K."/>
            <person name="Pangilinan J."/>
            <person name="Ruiz-Duenas F.J."/>
            <person name="Barrasa J.M."/>
            <person name="Sanchez-Garcia M."/>
            <person name="Camarero S."/>
            <person name="Miyauchi S."/>
            <person name="Serrano A."/>
            <person name="Linde D."/>
            <person name="Babiker R."/>
            <person name="Drula E."/>
            <person name="Ayuso-Fernandez I."/>
            <person name="Pacheco R."/>
            <person name="Padilla G."/>
            <person name="Ferreira P."/>
            <person name="Barriuso J."/>
            <person name="Kellner H."/>
            <person name="Castanera R."/>
            <person name="Alfaro M."/>
            <person name="Ramirez L."/>
            <person name="Pisabarro A.G."/>
            <person name="Kuo A."/>
            <person name="Tritt A."/>
            <person name="Lipzen A."/>
            <person name="He G."/>
            <person name="Yan M."/>
            <person name="Ng V."/>
            <person name="Cullen D."/>
            <person name="Martin F."/>
            <person name="Rosso M.-N."/>
            <person name="Henrissat B."/>
            <person name="Hibbett D."/>
            <person name="Martinez A.T."/>
            <person name="Grigoriev I.V."/>
        </authorList>
    </citation>
    <scope>NUCLEOTIDE SEQUENCE</scope>
    <source>
        <strain evidence="1">CBS 506.95</strain>
    </source>
</reference>